<keyword evidence="1" id="KW-0812">Transmembrane</keyword>
<sequence length="59" mass="6160">MTHKSLIGAAVVVAAVVVLAVVAVIVVVVEDFRNPPEGRTGDCMSPRSGDQRLRFALAA</sequence>
<evidence type="ECO:0000313" key="3">
    <source>
        <dbReference type="Proteomes" id="UP000681341"/>
    </source>
</evidence>
<evidence type="ECO:0000313" key="2">
    <source>
        <dbReference type="EMBL" id="MBO3735866.1"/>
    </source>
</evidence>
<accession>A0ABS3UBP8</accession>
<gene>
    <name evidence="2" type="ORF">J5V16_23830</name>
</gene>
<comment type="caution">
    <text evidence="2">The sequence shown here is derived from an EMBL/GenBank/DDBJ whole genome shotgun (WGS) entry which is preliminary data.</text>
</comment>
<dbReference type="RefSeq" id="WP_208499840.1">
    <property type="nucleotide sequence ID" value="NZ_JAGFNP010000020.1"/>
</dbReference>
<name>A0ABS3UBP8_9ACTN</name>
<feature type="transmembrane region" description="Helical" evidence="1">
    <location>
        <begin position="6"/>
        <end position="29"/>
    </location>
</feature>
<keyword evidence="1" id="KW-0472">Membrane</keyword>
<protein>
    <submittedName>
        <fullName evidence="2">Uncharacterized protein</fullName>
    </submittedName>
</protein>
<keyword evidence="1" id="KW-1133">Transmembrane helix</keyword>
<evidence type="ECO:0000256" key="1">
    <source>
        <dbReference type="SAM" id="Phobius"/>
    </source>
</evidence>
<dbReference type="EMBL" id="JAGFNP010000020">
    <property type="protein sequence ID" value="MBO3735866.1"/>
    <property type="molecule type" value="Genomic_DNA"/>
</dbReference>
<organism evidence="2 3">
    <name type="scientific">Glycomyces niveus</name>
    <dbReference type="NCBI Taxonomy" id="2820287"/>
    <lineage>
        <taxon>Bacteria</taxon>
        <taxon>Bacillati</taxon>
        <taxon>Actinomycetota</taxon>
        <taxon>Actinomycetes</taxon>
        <taxon>Glycomycetales</taxon>
        <taxon>Glycomycetaceae</taxon>
        <taxon>Glycomyces</taxon>
    </lineage>
</organism>
<keyword evidence="3" id="KW-1185">Reference proteome</keyword>
<reference evidence="2 3" key="1">
    <citation type="submission" date="2021-03" db="EMBL/GenBank/DDBJ databases">
        <title>Glycomyces sp. nov., a novel actinomycete isolated from soil.</title>
        <authorList>
            <person name="Yang X."/>
            <person name="Xu X."/>
        </authorList>
    </citation>
    <scope>NUCLEOTIDE SEQUENCE [LARGE SCALE GENOMIC DNA]</scope>
    <source>
        <strain evidence="2 3">NEAU-S30</strain>
    </source>
</reference>
<dbReference type="Proteomes" id="UP000681341">
    <property type="component" value="Unassembled WGS sequence"/>
</dbReference>
<proteinExistence type="predicted"/>